<keyword evidence="2" id="KW-1185">Reference proteome</keyword>
<evidence type="ECO:0000313" key="2">
    <source>
        <dbReference type="Proteomes" id="UP000297872"/>
    </source>
</evidence>
<evidence type="ECO:0000313" key="1">
    <source>
        <dbReference type="EMBL" id="TFH80254.1"/>
    </source>
</evidence>
<dbReference type="EMBL" id="SGVY01000021">
    <property type="protein sequence ID" value="TFH80254.1"/>
    <property type="molecule type" value="Genomic_DNA"/>
</dbReference>
<accession>A0A4Y8VII7</accession>
<proteinExistence type="predicted"/>
<gene>
    <name evidence="1" type="ORF">EXN75_09085</name>
</gene>
<dbReference type="AlphaFoldDB" id="A0A4Y8VII7"/>
<dbReference type="GeneID" id="302995440"/>
<reference evidence="1 2" key="1">
    <citation type="submission" date="2019-02" db="EMBL/GenBank/DDBJ databases">
        <title>Draft Genome Sequence of the Prevotella sp. BCRC 81118, Isolated from Human Feces.</title>
        <authorList>
            <person name="Huang C.-H."/>
        </authorList>
    </citation>
    <scope>NUCLEOTIDE SEQUENCE [LARGE SCALE GENOMIC DNA]</scope>
    <source>
        <strain evidence="1 2">BCRC 81118</strain>
    </source>
</reference>
<name>A0A4Y8VII7_9BACT</name>
<comment type="caution">
    <text evidence="1">The sequence shown here is derived from an EMBL/GenBank/DDBJ whole genome shotgun (WGS) entry which is preliminary data.</text>
</comment>
<dbReference type="RefSeq" id="WP_118118649.1">
    <property type="nucleotide sequence ID" value="NZ_DAWCZC010000097.1"/>
</dbReference>
<organism evidence="1 2">
    <name type="scientific">Segatella hominis</name>
    <dbReference type="NCBI Taxonomy" id="2518605"/>
    <lineage>
        <taxon>Bacteria</taxon>
        <taxon>Pseudomonadati</taxon>
        <taxon>Bacteroidota</taxon>
        <taxon>Bacteroidia</taxon>
        <taxon>Bacteroidales</taxon>
        <taxon>Prevotellaceae</taxon>
        <taxon>Segatella</taxon>
    </lineage>
</organism>
<dbReference type="OrthoDB" id="1073196at2"/>
<dbReference type="Proteomes" id="UP000297872">
    <property type="component" value="Unassembled WGS sequence"/>
</dbReference>
<sequence>MEEIRRCGAHEVRLPGGDCLQQAVVELMEGRVVNYFEFRDELPMTEWLGGLIEVKCDEEGIRRAYWNGRILE</sequence>
<protein>
    <submittedName>
        <fullName evidence="1">Uncharacterized protein</fullName>
    </submittedName>
</protein>